<evidence type="ECO:0000259" key="3">
    <source>
        <dbReference type="Pfam" id="PF25298"/>
    </source>
</evidence>
<dbReference type="Pfam" id="PF25298">
    <property type="entry name" value="Baculo_FP_2nd"/>
    <property type="match status" value="1"/>
</dbReference>
<dbReference type="InterPro" id="IPR057251">
    <property type="entry name" value="FP_C"/>
</dbReference>
<name>A0ABQ7QJA0_PLUXY</name>
<feature type="coiled-coil region" evidence="1">
    <location>
        <begin position="143"/>
        <end position="170"/>
    </location>
</feature>
<feature type="compositionally biased region" description="Polar residues" evidence="2">
    <location>
        <begin position="1"/>
        <end position="14"/>
    </location>
</feature>
<evidence type="ECO:0000256" key="2">
    <source>
        <dbReference type="SAM" id="MobiDB-lite"/>
    </source>
</evidence>
<dbReference type="EMBL" id="JAHIBW010000014">
    <property type="protein sequence ID" value="KAG7304860.1"/>
    <property type="molecule type" value="Genomic_DNA"/>
</dbReference>
<keyword evidence="5" id="KW-1185">Reference proteome</keyword>
<reference evidence="4 5" key="1">
    <citation type="submission" date="2021-06" db="EMBL/GenBank/DDBJ databases">
        <title>A haploid diamondback moth (Plutella xylostella L.) genome assembly resolves 31 chromosomes and identifies a diamide resistance mutation.</title>
        <authorList>
            <person name="Ward C.M."/>
            <person name="Perry K.D."/>
            <person name="Baker G."/>
            <person name="Powis K."/>
            <person name="Heckel D.G."/>
            <person name="Baxter S.W."/>
        </authorList>
    </citation>
    <scope>NUCLEOTIDE SEQUENCE [LARGE SCALE GENOMIC DNA]</scope>
    <source>
        <strain evidence="4 5">LV</strain>
        <tissue evidence="4">Single pupa</tissue>
    </source>
</reference>
<dbReference type="Proteomes" id="UP000823941">
    <property type="component" value="Chromosome 14"/>
</dbReference>
<feature type="domain" description="FP protein C-terminal" evidence="3">
    <location>
        <begin position="272"/>
        <end position="323"/>
    </location>
</feature>
<proteinExistence type="predicted"/>
<comment type="caution">
    <text evidence="4">The sequence shown here is derived from an EMBL/GenBank/DDBJ whole genome shotgun (WGS) entry which is preliminary data.</text>
</comment>
<protein>
    <recommendedName>
        <fullName evidence="3">FP protein C-terminal domain-containing protein</fullName>
    </recommendedName>
</protein>
<evidence type="ECO:0000256" key="1">
    <source>
        <dbReference type="SAM" id="Coils"/>
    </source>
</evidence>
<organism evidence="4 5">
    <name type="scientific">Plutella xylostella</name>
    <name type="common">Diamondback moth</name>
    <name type="synonym">Plutella maculipennis</name>
    <dbReference type="NCBI Taxonomy" id="51655"/>
    <lineage>
        <taxon>Eukaryota</taxon>
        <taxon>Metazoa</taxon>
        <taxon>Ecdysozoa</taxon>
        <taxon>Arthropoda</taxon>
        <taxon>Hexapoda</taxon>
        <taxon>Insecta</taxon>
        <taxon>Pterygota</taxon>
        <taxon>Neoptera</taxon>
        <taxon>Endopterygota</taxon>
        <taxon>Lepidoptera</taxon>
        <taxon>Glossata</taxon>
        <taxon>Ditrysia</taxon>
        <taxon>Yponomeutoidea</taxon>
        <taxon>Plutellidae</taxon>
        <taxon>Plutella</taxon>
    </lineage>
</organism>
<sequence length="324" mass="36745">MIRSPNKYQSNPDLSINPEPIVNANQRNKRKLPESEMMDAFQTLSSELKVSLSEWRSDMNTKISSISDSISYMRLDLDSLAATSKEIKTELNIVRADQVATNQRVNQLEDKQQTMSNVITDLQASIEFNAAEHTDLKNKIGPIKSMESVLETMQHKISGLESELNISQQRERALNVEILGLTETSSENLQNLLIKIGNHIGVQLSPSDIEYISRVQPRTKVPGRPKTVVAKLKSASIKDLLISNARKNRGFTTDDIGMPGKASVIFINEQLTPHNKELHKKIRDAAKNKLYRYVWIRNGKIFVRRDDKSPKILILEEKDIIKMV</sequence>
<feature type="region of interest" description="Disordered" evidence="2">
    <location>
        <begin position="1"/>
        <end position="20"/>
    </location>
</feature>
<evidence type="ECO:0000313" key="4">
    <source>
        <dbReference type="EMBL" id="KAG7304860.1"/>
    </source>
</evidence>
<evidence type="ECO:0000313" key="5">
    <source>
        <dbReference type="Proteomes" id="UP000823941"/>
    </source>
</evidence>
<accession>A0ABQ7QJA0</accession>
<gene>
    <name evidence="4" type="ORF">JYU34_010252</name>
</gene>
<keyword evidence="1" id="KW-0175">Coiled coil</keyword>